<name>A0A9D4XH17_PEA</name>
<dbReference type="Proteomes" id="UP001058974">
    <property type="component" value="Chromosome 4"/>
</dbReference>
<feature type="domain" description="Retrovirus-related Pol polyprotein from transposon TNT 1-94-like beta-barrel" evidence="2">
    <location>
        <begin position="1"/>
        <end position="59"/>
    </location>
</feature>
<organism evidence="3 4">
    <name type="scientific">Pisum sativum</name>
    <name type="common">Garden pea</name>
    <name type="synonym">Lathyrus oleraceus</name>
    <dbReference type="NCBI Taxonomy" id="3888"/>
    <lineage>
        <taxon>Eukaryota</taxon>
        <taxon>Viridiplantae</taxon>
        <taxon>Streptophyta</taxon>
        <taxon>Embryophyta</taxon>
        <taxon>Tracheophyta</taxon>
        <taxon>Spermatophyta</taxon>
        <taxon>Magnoliopsida</taxon>
        <taxon>eudicotyledons</taxon>
        <taxon>Gunneridae</taxon>
        <taxon>Pentapetalae</taxon>
        <taxon>rosids</taxon>
        <taxon>fabids</taxon>
        <taxon>Fabales</taxon>
        <taxon>Fabaceae</taxon>
        <taxon>Papilionoideae</taxon>
        <taxon>50 kb inversion clade</taxon>
        <taxon>NPAAA clade</taxon>
        <taxon>Hologalegina</taxon>
        <taxon>IRL clade</taxon>
        <taxon>Fabeae</taxon>
        <taxon>Lathyrus</taxon>
    </lineage>
</organism>
<gene>
    <name evidence="3" type="ORF">KIW84_044752</name>
</gene>
<protein>
    <recommendedName>
        <fullName evidence="2">Retrovirus-related Pol polyprotein from transposon TNT 1-94-like beta-barrel domain-containing protein</fullName>
    </recommendedName>
</protein>
<sequence>MFQSLELKDVGLVGFGGNQKGRIRGSGTIGNGSLLSISDVLYVEGLMHNLLSISQLSDNELEITVAGSDEKAKESEEAEKGTLGAPEVTVNQKRSRNRQIISEELIMGNKNKPIRTRSTFKGSEETLLGLVSLIEPTSCEESTLRQRMDSGNGRRT</sequence>
<feature type="compositionally biased region" description="Basic and acidic residues" evidence="1">
    <location>
        <begin position="68"/>
        <end position="80"/>
    </location>
</feature>
<dbReference type="Gramene" id="Psat04G0475200-T1">
    <property type="protein sequence ID" value="KAI5421031.1"/>
    <property type="gene ID" value="KIW84_044752"/>
</dbReference>
<evidence type="ECO:0000313" key="4">
    <source>
        <dbReference type="Proteomes" id="UP001058974"/>
    </source>
</evidence>
<dbReference type="InterPro" id="IPR054722">
    <property type="entry name" value="PolX-like_BBD"/>
</dbReference>
<proteinExistence type="predicted"/>
<dbReference type="EMBL" id="JAMSHJ010000004">
    <property type="protein sequence ID" value="KAI5421031.1"/>
    <property type="molecule type" value="Genomic_DNA"/>
</dbReference>
<evidence type="ECO:0000313" key="3">
    <source>
        <dbReference type="EMBL" id="KAI5421031.1"/>
    </source>
</evidence>
<accession>A0A9D4XH17</accession>
<feature type="region of interest" description="Disordered" evidence="1">
    <location>
        <begin position="67"/>
        <end position="94"/>
    </location>
</feature>
<evidence type="ECO:0000256" key="1">
    <source>
        <dbReference type="SAM" id="MobiDB-lite"/>
    </source>
</evidence>
<evidence type="ECO:0000259" key="2">
    <source>
        <dbReference type="Pfam" id="PF22936"/>
    </source>
</evidence>
<dbReference type="Pfam" id="PF22936">
    <property type="entry name" value="Pol_BBD"/>
    <property type="match status" value="1"/>
</dbReference>
<keyword evidence="4" id="KW-1185">Reference proteome</keyword>
<reference evidence="3 4" key="1">
    <citation type="journal article" date="2022" name="Nat. Genet.">
        <title>Improved pea reference genome and pan-genome highlight genomic features and evolutionary characteristics.</title>
        <authorList>
            <person name="Yang T."/>
            <person name="Liu R."/>
            <person name="Luo Y."/>
            <person name="Hu S."/>
            <person name="Wang D."/>
            <person name="Wang C."/>
            <person name="Pandey M.K."/>
            <person name="Ge S."/>
            <person name="Xu Q."/>
            <person name="Li N."/>
            <person name="Li G."/>
            <person name="Huang Y."/>
            <person name="Saxena R.K."/>
            <person name="Ji Y."/>
            <person name="Li M."/>
            <person name="Yan X."/>
            <person name="He Y."/>
            <person name="Liu Y."/>
            <person name="Wang X."/>
            <person name="Xiang C."/>
            <person name="Varshney R.K."/>
            <person name="Ding H."/>
            <person name="Gao S."/>
            <person name="Zong X."/>
        </authorList>
    </citation>
    <scope>NUCLEOTIDE SEQUENCE [LARGE SCALE GENOMIC DNA]</scope>
    <source>
        <strain evidence="3 4">cv. Zhongwan 6</strain>
    </source>
</reference>
<dbReference type="AlphaFoldDB" id="A0A9D4XH17"/>
<comment type="caution">
    <text evidence="3">The sequence shown here is derived from an EMBL/GenBank/DDBJ whole genome shotgun (WGS) entry which is preliminary data.</text>
</comment>